<proteinExistence type="predicted"/>
<dbReference type="EMBL" id="BK015930">
    <property type="protein sequence ID" value="DAF85780.1"/>
    <property type="molecule type" value="Genomic_DNA"/>
</dbReference>
<protein>
    <submittedName>
        <fullName evidence="1">Uncharacterized protein</fullName>
    </submittedName>
</protein>
<sequence>MRKYLRNIARKNMERAGIKHFNRHRDDNGKRTDSYFALNWRDWVNA</sequence>
<evidence type="ECO:0000313" key="1">
    <source>
        <dbReference type="EMBL" id="DAF85780.1"/>
    </source>
</evidence>
<name>A0A8S5TUA1_9CAUD</name>
<reference evidence="1" key="1">
    <citation type="journal article" date="2021" name="Proc. Natl. Acad. Sci. U.S.A.">
        <title>A Catalog of Tens of Thousands of Viruses from Human Metagenomes Reveals Hidden Associations with Chronic Diseases.</title>
        <authorList>
            <person name="Tisza M.J."/>
            <person name="Buck C.B."/>
        </authorList>
    </citation>
    <scope>NUCLEOTIDE SEQUENCE</scope>
    <source>
        <strain evidence="1">CtWT735</strain>
    </source>
</reference>
<accession>A0A8S5TUA1</accession>
<organism evidence="1">
    <name type="scientific">Siphoviridae sp. ctWT735</name>
    <dbReference type="NCBI Taxonomy" id="2825538"/>
    <lineage>
        <taxon>Viruses</taxon>
        <taxon>Duplodnaviria</taxon>
        <taxon>Heunggongvirae</taxon>
        <taxon>Uroviricota</taxon>
        <taxon>Caudoviricetes</taxon>
    </lineage>
</organism>